<name>A0ABU5RYP9_9BACT</name>
<reference evidence="2 3" key="1">
    <citation type="submission" date="2023-12" db="EMBL/GenBank/DDBJ databases">
        <title>Novel species of the genus Arcicella isolated from rivers.</title>
        <authorList>
            <person name="Lu H."/>
        </authorList>
    </citation>
    <scope>NUCLEOTIDE SEQUENCE [LARGE SCALE GENOMIC DNA]</scope>
    <source>
        <strain evidence="2 3">DC2W</strain>
    </source>
</reference>
<keyword evidence="2" id="KW-0269">Exonuclease</keyword>
<dbReference type="SMART" id="SM00479">
    <property type="entry name" value="EXOIII"/>
    <property type="match status" value="1"/>
</dbReference>
<evidence type="ECO:0000259" key="1">
    <source>
        <dbReference type="PROSITE" id="PS50172"/>
    </source>
</evidence>
<dbReference type="Proteomes" id="UP001303899">
    <property type="component" value="Unassembled WGS sequence"/>
</dbReference>
<dbReference type="PANTHER" id="PTHR30231:SF42">
    <property type="entry name" value="EXONUCLEASE"/>
    <property type="match status" value="1"/>
</dbReference>
<keyword evidence="3" id="KW-1185">Reference proteome</keyword>
<evidence type="ECO:0000313" key="2">
    <source>
        <dbReference type="EMBL" id="MEA5401333.1"/>
    </source>
</evidence>
<dbReference type="CDD" id="cd17748">
    <property type="entry name" value="BRCT_DNA_ligase_like"/>
    <property type="match status" value="1"/>
</dbReference>
<keyword evidence="2" id="KW-0378">Hydrolase</keyword>
<dbReference type="SUPFAM" id="SSF52113">
    <property type="entry name" value="BRCT domain"/>
    <property type="match status" value="1"/>
</dbReference>
<evidence type="ECO:0000313" key="3">
    <source>
        <dbReference type="Proteomes" id="UP001303899"/>
    </source>
</evidence>
<dbReference type="SUPFAM" id="SSF53098">
    <property type="entry name" value="Ribonuclease H-like"/>
    <property type="match status" value="1"/>
</dbReference>
<dbReference type="Pfam" id="PF00929">
    <property type="entry name" value="RNase_T"/>
    <property type="match status" value="1"/>
</dbReference>
<dbReference type="PROSITE" id="PS50172">
    <property type="entry name" value="BRCT"/>
    <property type="match status" value="1"/>
</dbReference>
<dbReference type="InterPro" id="IPR012337">
    <property type="entry name" value="RNaseH-like_sf"/>
</dbReference>
<dbReference type="Gene3D" id="3.30.420.10">
    <property type="entry name" value="Ribonuclease H-like superfamily/Ribonuclease H"/>
    <property type="match status" value="1"/>
</dbReference>
<proteinExistence type="predicted"/>
<gene>
    <name evidence="2" type="ORF">VB776_00310</name>
</gene>
<protein>
    <submittedName>
        <fullName evidence="2">Exonuclease domain-containing protein</fullName>
    </submittedName>
</protein>
<dbReference type="PANTHER" id="PTHR30231">
    <property type="entry name" value="DNA POLYMERASE III SUBUNIT EPSILON"/>
    <property type="match status" value="1"/>
</dbReference>
<feature type="domain" description="BRCT" evidence="1">
    <location>
        <begin position="204"/>
        <end position="294"/>
    </location>
</feature>
<dbReference type="InterPro" id="IPR013520">
    <property type="entry name" value="Ribonucl_H"/>
</dbReference>
<dbReference type="InterPro" id="IPR001357">
    <property type="entry name" value="BRCT_dom"/>
</dbReference>
<organism evidence="2 3">
    <name type="scientific">Arcicella gelida</name>
    <dbReference type="NCBI Taxonomy" id="2984195"/>
    <lineage>
        <taxon>Bacteria</taxon>
        <taxon>Pseudomonadati</taxon>
        <taxon>Bacteroidota</taxon>
        <taxon>Cytophagia</taxon>
        <taxon>Cytophagales</taxon>
        <taxon>Flectobacillaceae</taxon>
        <taxon>Arcicella</taxon>
    </lineage>
</organism>
<dbReference type="EMBL" id="JAYGIL010000002">
    <property type="protein sequence ID" value="MEA5401333.1"/>
    <property type="molecule type" value="Genomic_DNA"/>
</dbReference>
<accession>A0ABU5RYP9</accession>
<dbReference type="CDD" id="cd06130">
    <property type="entry name" value="DNA_pol_III_epsilon_like"/>
    <property type="match status" value="1"/>
</dbReference>
<keyword evidence="2" id="KW-0540">Nuclease</keyword>
<dbReference type="GO" id="GO:0004527">
    <property type="term" value="F:exonuclease activity"/>
    <property type="evidence" value="ECO:0007669"/>
    <property type="project" value="UniProtKB-KW"/>
</dbReference>
<dbReference type="Gene3D" id="3.40.50.10190">
    <property type="entry name" value="BRCT domain"/>
    <property type="match status" value="1"/>
</dbReference>
<dbReference type="InterPro" id="IPR036397">
    <property type="entry name" value="RNaseH_sf"/>
</dbReference>
<sequence length="294" mass="33620">MNFVAIDFETANNAQSSACALGLVKVESGVIVERREWLIKPTPFEMGFYQNKVHKIELMDLVEKPTFDEIWDELKPYLENQVVIAHNASFDFGVLNSVCLHYNIKPIKFTKMCSIALSRMAWHNERGYGLSTLVKSKLDNYSFNHHDALADAEACAQLVLKVLNVLSLSSIQEIQYYKSSRLQIKRSSREKTVKKVFEGIINEGLNNPFRKKEVVFTGTLEYFVRKEAEALVKRIGGFPAQFISSRTKYLVVGQYDVNRTKSSKIQKAEQLALEGYNVQIIGEKEFIEKMSLQN</sequence>
<comment type="caution">
    <text evidence="2">The sequence shown here is derived from an EMBL/GenBank/DDBJ whole genome shotgun (WGS) entry which is preliminary data.</text>
</comment>
<dbReference type="RefSeq" id="WP_323324877.1">
    <property type="nucleotide sequence ID" value="NZ_JAYGIL010000002.1"/>
</dbReference>
<dbReference type="InterPro" id="IPR036420">
    <property type="entry name" value="BRCT_dom_sf"/>
</dbReference>